<organism evidence="1">
    <name type="scientific">marine sediment metagenome</name>
    <dbReference type="NCBI Taxonomy" id="412755"/>
    <lineage>
        <taxon>unclassified sequences</taxon>
        <taxon>metagenomes</taxon>
        <taxon>ecological metagenomes</taxon>
    </lineage>
</organism>
<dbReference type="Gene3D" id="3.30.300.30">
    <property type="match status" value="1"/>
</dbReference>
<dbReference type="GO" id="GO:0030729">
    <property type="term" value="F:acetoacetate-CoA ligase activity"/>
    <property type="evidence" value="ECO:0007669"/>
    <property type="project" value="TreeGrafter"/>
</dbReference>
<protein>
    <recommendedName>
        <fullName evidence="2">AMP-binding enzyme C-terminal domain-containing protein</fullName>
    </recommendedName>
</protein>
<evidence type="ECO:0008006" key="2">
    <source>
        <dbReference type="Google" id="ProtNLM"/>
    </source>
</evidence>
<dbReference type="PANTHER" id="PTHR42921:SF1">
    <property type="entry name" value="ACETOACETYL-COA SYNTHETASE"/>
    <property type="match status" value="1"/>
</dbReference>
<dbReference type="SUPFAM" id="SSF56801">
    <property type="entry name" value="Acetyl-CoA synthetase-like"/>
    <property type="match status" value="1"/>
</dbReference>
<reference evidence="1" key="1">
    <citation type="journal article" date="2014" name="Front. Microbiol.">
        <title>High frequency of phylogenetically diverse reductive dehalogenase-homologous genes in deep subseafloor sedimentary metagenomes.</title>
        <authorList>
            <person name="Kawai M."/>
            <person name="Futagami T."/>
            <person name="Toyoda A."/>
            <person name="Takaki Y."/>
            <person name="Nishi S."/>
            <person name="Hori S."/>
            <person name="Arai W."/>
            <person name="Tsubouchi T."/>
            <person name="Morono Y."/>
            <person name="Uchiyama I."/>
            <person name="Ito T."/>
            <person name="Fujiyama A."/>
            <person name="Inagaki F."/>
            <person name="Takami H."/>
        </authorList>
    </citation>
    <scope>NUCLEOTIDE SEQUENCE</scope>
    <source>
        <strain evidence="1">Expedition CK06-06</strain>
    </source>
</reference>
<accession>X0ZSK0</accession>
<comment type="caution">
    <text evidence="1">The sequence shown here is derived from an EMBL/GenBank/DDBJ whole genome shotgun (WGS) entry which is preliminary data.</text>
</comment>
<evidence type="ECO:0000313" key="1">
    <source>
        <dbReference type="EMBL" id="GAG60972.1"/>
    </source>
</evidence>
<feature type="non-terminal residue" evidence="1">
    <location>
        <position position="1"/>
    </location>
</feature>
<sequence length="158" mass="17802">NVWRHGDYIVIHSDTGGITFWGRSDAVLKPSGVRIGTAEIYNVVEQISEIADSLVIGQKISGDIRIVMFVLLNEGYELTDELKDKIRKTLREKTSPRHVPKLIIQAPPDGIPYTFSNKKVEIAVSKIIHGMAIANRGALRNPESLDFYEKMKEELEKL</sequence>
<dbReference type="InterPro" id="IPR045851">
    <property type="entry name" value="AMP-bd_C_sf"/>
</dbReference>
<name>X0ZSK0_9ZZZZ</name>
<dbReference type="AlphaFoldDB" id="X0ZSK0"/>
<gene>
    <name evidence="1" type="ORF">S01H4_17360</name>
</gene>
<dbReference type="PANTHER" id="PTHR42921">
    <property type="entry name" value="ACETOACETYL-COA SYNTHETASE"/>
    <property type="match status" value="1"/>
</dbReference>
<proteinExistence type="predicted"/>
<dbReference type="EMBL" id="BART01007639">
    <property type="protein sequence ID" value="GAG60972.1"/>
    <property type="molecule type" value="Genomic_DNA"/>
</dbReference>